<comment type="similarity">
    <text evidence="1">Belongs to the HupF/HypC family.</text>
</comment>
<dbReference type="AlphaFoldDB" id="A0A327KJ85"/>
<dbReference type="EMBL" id="NPEX01000380">
    <property type="protein sequence ID" value="RAI38186.1"/>
    <property type="molecule type" value="Genomic_DNA"/>
</dbReference>
<dbReference type="Pfam" id="PF01455">
    <property type="entry name" value="HupF_HypC"/>
    <property type="match status" value="1"/>
</dbReference>
<dbReference type="PROSITE" id="PS01097">
    <property type="entry name" value="HUPF_HYPC"/>
    <property type="match status" value="1"/>
</dbReference>
<evidence type="ECO:0000313" key="4">
    <source>
        <dbReference type="EMBL" id="RAI38186.1"/>
    </source>
</evidence>
<dbReference type="InterPro" id="IPR019812">
    <property type="entry name" value="Hydgase_assmbl_chp_CS"/>
</dbReference>
<dbReference type="Proteomes" id="UP000249130">
    <property type="component" value="Unassembled WGS sequence"/>
</dbReference>
<dbReference type="OrthoDB" id="9806017at2"/>
<dbReference type="RefSeq" id="WP_111422525.1">
    <property type="nucleotide sequence ID" value="NZ_NPEX01000380.1"/>
</dbReference>
<dbReference type="GO" id="GO:1902670">
    <property type="term" value="F:carbon dioxide binding"/>
    <property type="evidence" value="ECO:0007669"/>
    <property type="project" value="TreeGrafter"/>
</dbReference>
<reference evidence="4 5" key="1">
    <citation type="submission" date="2017-07" db="EMBL/GenBank/DDBJ databases">
        <title>Draft Genome Sequences of Select Purple Nonsulfur Bacteria.</title>
        <authorList>
            <person name="Lasarre B."/>
            <person name="Mckinlay J.B."/>
        </authorList>
    </citation>
    <scope>NUCLEOTIDE SEQUENCE [LARGE SCALE GENOMIC DNA]</scope>
    <source>
        <strain evidence="4 5">DSM 5909</strain>
    </source>
</reference>
<sequence length="77" mass="7757">MCLAIPARVTELLPDAMAKVSLDGVTKTISVALLDAVAPGDYVVLHVGYALARIDAAEAERTLALLAEAGLAPGAAA</sequence>
<dbReference type="GO" id="GO:0005506">
    <property type="term" value="F:iron ion binding"/>
    <property type="evidence" value="ECO:0007669"/>
    <property type="project" value="TreeGrafter"/>
</dbReference>
<dbReference type="NCBIfam" id="TIGR00074">
    <property type="entry name" value="hypC_hupF"/>
    <property type="match status" value="1"/>
</dbReference>
<dbReference type="PRINTS" id="PR00445">
    <property type="entry name" value="HUPFHYPC"/>
</dbReference>
<organism evidence="4 5">
    <name type="scientific">Rhodoplanes roseus</name>
    <dbReference type="NCBI Taxonomy" id="29409"/>
    <lineage>
        <taxon>Bacteria</taxon>
        <taxon>Pseudomonadati</taxon>
        <taxon>Pseudomonadota</taxon>
        <taxon>Alphaproteobacteria</taxon>
        <taxon>Hyphomicrobiales</taxon>
        <taxon>Nitrobacteraceae</taxon>
        <taxon>Rhodoplanes</taxon>
    </lineage>
</organism>
<gene>
    <name evidence="4" type="ORF">CH341_28335</name>
</gene>
<dbReference type="Gene3D" id="2.30.30.140">
    <property type="match status" value="1"/>
</dbReference>
<keyword evidence="5" id="KW-1185">Reference proteome</keyword>
<accession>A0A327KJ85</accession>
<evidence type="ECO:0000256" key="1">
    <source>
        <dbReference type="ARBA" id="ARBA00006018"/>
    </source>
</evidence>
<proteinExistence type="inferred from homology"/>
<evidence type="ECO:0000313" key="5">
    <source>
        <dbReference type="Proteomes" id="UP000249130"/>
    </source>
</evidence>
<dbReference type="SUPFAM" id="SSF159127">
    <property type="entry name" value="HupF/HypC-like"/>
    <property type="match status" value="1"/>
</dbReference>
<protein>
    <recommendedName>
        <fullName evidence="3">Hydrogenase maturation factor HypC</fullName>
    </recommendedName>
</protein>
<comment type="function">
    <text evidence="2">Involved in the maturation of [NiFe] hydrogenases. Involved in the biosynthesis of the Fe(CN)(2)CO cofactor.</text>
</comment>
<evidence type="ECO:0000256" key="3">
    <source>
        <dbReference type="ARBA" id="ARBA00071976"/>
    </source>
</evidence>
<comment type="caution">
    <text evidence="4">The sequence shown here is derived from an EMBL/GenBank/DDBJ whole genome shotgun (WGS) entry which is preliminary data.</text>
</comment>
<name>A0A327KJ85_9BRAD</name>
<dbReference type="PANTHER" id="PTHR35177:SF2">
    <property type="entry name" value="HYDROGENASE MATURATION FACTOR HYBG"/>
    <property type="match status" value="1"/>
</dbReference>
<dbReference type="GO" id="GO:0051604">
    <property type="term" value="P:protein maturation"/>
    <property type="evidence" value="ECO:0007669"/>
    <property type="project" value="TreeGrafter"/>
</dbReference>
<evidence type="ECO:0000256" key="2">
    <source>
        <dbReference type="ARBA" id="ARBA00053969"/>
    </source>
</evidence>
<dbReference type="FunFam" id="2.30.30.140:FF:000022">
    <property type="entry name" value="Hydrogenase assembly chaperone HybG"/>
    <property type="match status" value="1"/>
</dbReference>
<dbReference type="InterPro" id="IPR001109">
    <property type="entry name" value="Hydrogenase_HupF/HypC"/>
</dbReference>
<dbReference type="PANTHER" id="PTHR35177">
    <property type="entry name" value="HYDROGENASE MATURATION FACTOR HYBG"/>
    <property type="match status" value="1"/>
</dbReference>